<gene>
    <name evidence="1" type="ORF">EZS28_028170</name>
</gene>
<comment type="caution">
    <text evidence="1">The sequence shown here is derived from an EMBL/GenBank/DDBJ whole genome shotgun (WGS) entry which is preliminary data.</text>
</comment>
<proteinExistence type="predicted"/>
<accession>A0A5J4V1G6</accession>
<dbReference type="Proteomes" id="UP000324800">
    <property type="component" value="Unassembled WGS sequence"/>
</dbReference>
<dbReference type="AlphaFoldDB" id="A0A5J4V1G6"/>
<protein>
    <submittedName>
        <fullName evidence="1">Uncharacterized protein</fullName>
    </submittedName>
</protein>
<name>A0A5J4V1G6_9EUKA</name>
<evidence type="ECO:0000313" key="1">
    <source>
        <dbReference type="EMBL" id="KAA6376303.1"/>
    </source>
</evidence>
<evidence type="ECO:0000313" key="2">
    <source>
        <dbReference type="Proteomes" id="UP000324800"/>
    </source>
</evidence>
<reference evidence="1 2" key="1">
    <citation type="submission" date="2019-03" db="EMBL/GenBank/DDBJ databases">
        <title>Single cell metagenomics reveals metabolic interactions within the superorganism composed of flagellate Streblomastix strix and complex community of Bacteroidetes bacteria on its surface.</title>
        <authorList>
            <person name="Treitli S.C."/>
            <person name="Kolisko M."/>
            <person name="Husnik F."/>
            <person name="Keeling P."/>
            <person name="Hampl V."/>
        </authorList>
    </citation>
    <scope>NUCLEOTIDE SEQUENCE [LARGE SCALE GENOMIC DNA]</scope>
    <source>
        <strain evidence="1">ST1C</strain>
    </source>
</reference>
<sequence length="225" mass="26076">MSKLTLDVIEIDLENEEEEQIQATIIRREVPDEELEYDDVPKDRRGHENALLLLAQIQQGLVSGMNEFEVEQLCKHVVTHPSVADIARQQQIHGTSDFGFVYPLDTDVQRHEGMRRSLEKALTQVNSVTHQITFFIVHVLDHYVLVVLDYGNVAVYAQDSIRDQNYQQQAIKKLFGRISGSFYYIQEAFRKDQFGGQRAQICQLLLDLERTSSYSFLYRTKLPEI</sequence>
<organism evidence="1 2">
    <name type="scientific">Streblomastix strix</name>
    <dbReference type="NCBI Taxonomy" id="222440"/>
    <lineage>
        <taxon>Eukaryota</taxon>
        <taxon>Metamonada</taxon>
        <taxon>Preaxostyla</taxon>
        <taxon>Oxymonadida</taxon>
        <taxon>Streblomastigidae</taxon>
        <taxon>Streblomastix</taxon>
    </lineage>
</organism>
<dbReference type="EMBL" id="SNRW01010616">
    <property type="protein sequence ID" value="KAA6376303.1"/>
    <property type="molecule type" value="Genomic_DNA"/>
</dbReference>